<keyword evidence="2" id="KW-0472">Membrane</keyword>
<gene>
    <name evidence="5" type="ORF">P5673_031859</name>
</gene>
<dbReference type="InterPro" id="IPR022272">
    <property type="entry name" value="Lipocalin_CS"/>
</dbReference>
<dbReference type="InterPro" id="IPR047202">
    <property type="entry name" value="Lipocalin_Blc-like_dom"/>
</dbReference>
<organism evidence="5 6">
    <name type="scientific">Acropora cervicornis</name>
    <name type="common">Staghorn coral</name>
    <dbReference type="NCBI Taxonomy" id="6130"/>
    <lineage>
        <taxon>Eukaryota</taxon>
        <taxon>Metazoa</taxon>
        <taxon>Cnidaria</taxon>
        <taxon>Anthozoa</taxon>
        <taxon>Hexacorallia</taxon>
        <taxon>Scleractinia</taxon>
        <taxon>Astrocoeniina</taxon>
        <taxon>Acroporidae</taxon>
        <taxon>Acropora</taxon>
    </lineage>
</organism>
<keyword evidence="3" id="KW-0732">Signal</keyword>
<keyword evidence="6" id="KW-1185">Reference proteome</keyword>
<keyword evidence="2" id="KW-0812">Transmembrane</keyword>
<dbReference type="PANTHER" id="PTHR10612">
    <property type="entry name" value="APOLIPOPROTEIN D"/>
    <property type="match status" value="1"/>
</dbReference>
<evidence type="ECO:0000256" key="3">
    <source>
        <dbReference type="SAM" id="SignalP"/>
    </source>
</evidence>
<evidence type="ECO:0000256" key="1">
    <source>
        <dbReference type="SAM" id="Coils"/>
    </source>
</evidence>
<dbReference type="GO" id="GO:0006950">
    <property type="term" value="P:response to stress"/>
    <property type="evidence" value="ECO:0007669"/>
    <property type="project" value="UniProtKB-ARBA"/>
</dbReference>
<dbReference type="AlphaFoldDB" id="A0AAD9PSE0"/>
<dbReference type="Proteomes" id="UP001249851">
    <property type="component" value="Unassembled WGS sequence"/>
</dbReference>
<reference evidence="5" key="2">
    <citation type="journal article" date="2023" name="Science">
        <title>Genomic signatures of disease resistance in endangered staghorn corals.</title>
        <authorList>
            <person name="Vollmer S.V."/>
            <person name="Selwyn J.D."/>
            <person name="Despard B.A."/>
            <person name="Roesel C.L."/>
        </authorList>
    </citation>
    <scope>NUCLEOTIDE SEQUENCE</scope>
    <source>
        <strain evidence="5">K2</strain>
    </source>
</reference>
<dbReference type="Gene3D" id="2.40.128.20">
    <property type="match status" value="1"/>
</dbReference>
<feature type="coiled-coil region" evidence="1">
    <location>
        <begin position="212"/>
        <end position="246"/>
    </location>
</feature>
<evidence type="ECO:0000313" key="6">
    <source>
        <dbReference type="Proteomes" id="UP001249851"/>
    </source>
</evidence>
<protein>
    <recommendedName>
        <fullName evidence="4">Lipocalin/cytosolic fatty-acid binding domain-containing protein</fullName>
    </recommendedName>
</protein>
<comment type="caution">
    <text evidence="5">The sequence shown here is derived from an EMBL/GenBank/DDBJ whole genome shotgun (WGS) entry which is preliminary data.</text>
</comment>
<evidence type="ECO:0000313" key="5">
    <source>
        <dbReference type="EMBL" id="KAK2548031.1"/>
    </source>
</evidence>
<evidence type="ECO:0000256" key="2">
    <source>
        <dbReference type="SAM" id="Phobius"/>
    </source>
</evidence>
<feature type="transmembrane region" description="Helical" evidence="2">
    <location>
        <begin position="169"/>
        <end position="188"/>
    </location>
</feature>
<evidence type="ECO:0000259" key="4">
    <source>
        <dbReference type="Pfam" id="PF08212"/>
    </source>
</evidence>
<dbReference type="Pfam" id="PF08212">
    <property type="entry name" value="Lipocalin_2"/>
    <property type="match status" value="1"/>
</dbReference>
<dbReference type="EMBL" id="JARQWQ010000158">
    <property type="protein sequence ID" value="KAK2548031.1"/>
    <property type="molecule type" value="Genomic_DNA"/>
</dbReference>
<proteinExistence type="predicted"/>
<dbReference type="InterPro" id="IPR000566">
    <property type="entry name" value="Lipocln_cytosolic_FA-bd_dom"/>
</dbReference>
<name>A0AAD9PSE0_ACRCE</name>
<feature type="signal peptide" evidence="3">
    <location>
        <begin position="1"/>
        <end position="18"/>
    </location>
</feature>
<keyword evidence="1" id="KW-0175">Coiled coil</keyword>
<dbReference type="SUPFAM" id="SSF50814">
    <property type="entry name" value="Lipocalins"/>
    <property type="match status" value="1"/>
</dbReference>
<dbReference type="CDD" id="cd19438">
    <property type="entry name" value="lipocalin_Blc-like"/>
    <property type="match status" value="1"/>
</dbReference>
<feature type="domain" description="Lipocalin/cytosolic fatty-acid binding" evidence="4">
    <location>
        <begin position="27"/>
        <end position="117"/>
    </location>
</feature>
<sequence>MKVCAFLVIIALVRWSDGLGIDTVPSLNVTKYLGRWYQIYADAVVTSTFERDAVCVTADYTLRKDEKIGVLNSERLKTPKGKGKNITGYAYVPDPKYPGKLKVHLDGVPIDAQYPILASVAKSRGDFNGRRYDTRTKQRPTGAEIKDVNAAVSVLLKHNTIPDPAQDPFGYLWIVNCILYSVIVAFYISKDWKKGDGNGERTGKAKQSSKAKEEFEAQAREIRGKLSKAKAEIERLKSNKKITKKGKKNRLELLRECKTLSVAILVAYMEKQKSRLRKVKRDWVVKLGPPSFSDQHLYQYSVITDGFQVTLFVLARDVNTFKSRYDEEVKEWLKENGFSHVYNKPIATLQSDECIYS</sequence>
<feature type="chain" id="PRO_5041958699" description="Lipocalin/cytosolic fatty-acid binding domain-containing protein" evidence="3">
    <location>
        <begin position="19"/>
        <end position="357"/>
    </location>
</feature>
<dbReference type="InterPro" id="IPR012674">
    <property type="entry name" value="Calycin"/>
</dbReference>
<keyword evidence="2" id="KW-1133">Transmembrane helix</keyword>
<accession>A0AAD9PSE0</accession>
<reference evidence="5" key="1">
    <citation type="journal article" date="2023" name="G3 (Bethesda)">
        <title>Whole genome assembly and annotation of the endangered Caribbean coral Acropora cervicornis.</title>
        <authorList>
            <person name="Selwyn J.D."/>
            <person name="Vollmer S.V."/>
        </authorList>
    </citation>
    <scope>NUCLEOTIDE SEQUENCE</scope>
    <source>
        <strain evidence="5">K2</strain>
    </source>
</reference>
<dbReference type="PROSITE" id="PS00213">
    <property type="entry name" value="LIPOCALIN"/>
    <property type="match status" value="1"/>
</dbReference>
<dbReference type="PANTHER" id="PTHR10612:SF34">
    <property type="entry name" value="APOLIPOPROTEIN D"/>
    <property type="match status" value="1"/>
</dbReference>